<evidence type="ECO:0000313" key="2">
    <source>
        <dbReference type="Proteomes" id="UP000286715"/>
    </source>
</evidence>
<dbReference type="EMBL" id="BHZE01000014">
    <property type="protein sequence ID" value="GCD78008.1"/>
    <property type="molecule type" value="Genomic_DNA"/>
</dbReference>
<organism evidence="1 2">
    <name type="scientific">Thermaurantimonas aggregans</name>
    <dbReference type="NCBI Taxonomy" id="2173829"/>
    <lineage>
        <taxon>Bacteria</taxon>
        <taxon>Pseudomonadati</taxon>
        <taxon>Bacteroidota</taxon>
        <taxon>Flavobacteriia</taxon>
        <taxon>Flavobacteriales</taxon>
        <taxon>Schleiferiaceae</taxon>
        <taxon>Thermaurantimonas</taxon>
    </lineage>
</organism>
<name>A0A401XLZ1_9FLAO</name>
<evidence type="ECO:0008006" key="3">
    <source>
        <dbReference type="Google" id="ProtNLM"/>
    </source>
</evidence>
<accession>A0A401XLZ1</accession>
<dbReference type="Proteomes" id="UP000286715">
    <property type="component" value="Unassembled WGS sequence"/>
</dbReference>
<proteinExistence type="predicted"/>
<reference evidence="1 2" key="1">
    <citation type="submission" date="2018-11" db="EMBL/GenBank/DDBJ databases">
        <title>Schleiferia aggregans sp. nov., a moderately thermophilic heterotrophic bacterium isolated from microbial mats at a terrestrial hot spring.</title>
        <authorList>
            <person name="Iino T."/>
            <person name="Ohkuma M."/>
            <person name="Haruta S."/>
        </authorList>
    </citation>
    <scope>NUCLEOTIDE SEQUENCE [LARGE SCALE GENOMIC DNA]</scope>
    <source>
        <strain evidence="1 2">LA</strain>
    </source>
</reference>
<evidence type="ECO:0000313" key="1">
    <source>
        <dbReference type="EMBL" id="GCD78008.1"/>
    </source>
</evidence>
<protein>
    <recommendedName>
        <fullName evidence="3">HNH endonuclease</fullName>
    </recommendedName>
</protein>
<dbReference type="AlphaFoldDB" id="A0A401XLZ1"/>
<keyword evidence="2" id="KW-1185">Reference proteome</keyword>
<gene>
    <name evidence="1" type="ORF">JCM31826_14900</name>
</gene>
<dbReference type="RefSeq" id="WP_218019349.1">
    <property type="nucleotide sequence ID" value="NZ_BHZE01000014.1"/>
</dbReference>
<comment type="caution">
    <text evidence="1">The sequence shown here is derived from an EMBL/GenBank/DDBJ whole genome shotgun (WGS) entry which is preliminary data.</text>
</comment>
<sequence length="124" mass="14627">MNTKNMNNTSETFKNGAYGANNAFAEQGRPMYAEEATHGSYGALLLHPEWKKCRERILARDFRKCRNCGSPDELEVHHRQYHFYLSQNKYAEPWNYPDHLMITLCKRCHARGHQLFQVPTFYVE</sequence>